<evidence type="ECO:0000313" key="4">
    <source>
        <dbReference type="EMBL" id="MPC22264.1"/>
    </source>
</evidence>
<dbReference type="InterPro" id="IPR002018">
    <property type="entry name" value="CarbesteraseB"/>
</dbReference>
<evidence type="ECO:0000256" key="2">
    <source>
        <dbReference type="SAM" id="Phobius"/>
    </source>
</evidence>
<feature type="transmembrane region" description="Helical" evidence="2">
    <location>
        <begin position="142"/>
        <end position="168"/>
    </location>
</feature>
<keyword evidence="2" id="KW-0812">Transmembrane</keyword>
<organism evidence="4 5">
    <name type="scientific">Portunus trituberculatus</name>
    <name type="common">Swimming crab</name>
    <name type="synonym">Neptunus trituberculatus</name>
    <dbReference type="NCBI Taxonomy" id="210409"/>
    <lineage>
        <taxon>Eukaryota</taxon>
        <taxon>Metazoa</taxon>
        <taxon>Ecdysozoa</taxon>
        <taxon>Arthropoda</taxon>
        <taxon>Crustacea</taxon>
        <taxon>Multicrustacea</taxon>
        <taxon>Malacostraca</taxon>
        <taxon>Eumalacostraca</taxon>
        <taxon>Eucarida</taxon>
        <taxon>Decapoda</taxon>
        <taxon>Pleocyemata</taxon>
        <taxon>Brachyura</taxon>
        <taxon>Eubrachyura</taxon>
        <taxon>Portunoidea</taxon>
        <taxon>Portunidae</taxon>
        <taxon>Portuninae</taxon>
        <taxon>Portunus</taxon>
    </lineage>
</organism>
<evidence type="ECO:0000259" key="3">
    <source>
        <dbReference type="Pfam" id="PF00135"/>
    </source>
</evidence>
<keyword evidence="2" id="KW-1133">Transmembrane helix</keyword>
<gene>
    <name evidence="4" type="primary">Ces4a</name>
    <name evidence="4" type="ORF">E2C01_015274</name>
</gene>
<evidence type="ECO:0000256" key="1">
    <source>
        <dbReference type="ARBA" id="ARBA00023180"/>
    </source>
</evidence>
<protein>
    <submittedName>
        <fullName evidence="4">Carboxylesterase 4A</fullName>
    </submittedName>
</protein>
<dbReference type="OrthoDB" id="3200163at2759"/>
<dbReference type="Proteomes" id="UP000324222">
    <property type="component" value="Unassembled WGS sequence"/>
</dbReference>
<feature type="domain" description="Carboxylesterase type B" evidence="3">
    <location>
        <begin position="32"/>
        <end position="121"/>
    </location>
</feature>
<dbReference type="Gene3D" id="3.40.50.1820">
    <property type="entry name" value="alpha/beta hydrolase"/>
    <property type="match status" value="1"/>
</dbReference>
<dbReference type="SUPFAM" id="SSF53474">
    <property type="entry name" value="alpha/beta-Hydrolases"/>
    <property type="match status" value="1"/>
</dbReference>
<evidence type="ECO:0000313" key="5">
    <source>
        <dbReference type="Proteomes" id="UP000324222"/>
    </source>
</evidence>
<keyword evidence="1" id="KW-0325">Glycoprotein</keyword>
<dbReference type="AlphaFoldDB" id="A0A5B7DMJ0"/>
<dbReference type="EMBL" id="VSRR010001067">
    <property type="protein sequence ID" value="MPC22264.1"/>
    <property type="molecule type" value="Genomic_DNA"/>
</dbReference>
<dbReference type="InterPro" id="IPR029058">
    <property type="entry name" value="AB_hydrolase_fold"/>
</dbReference>
<reference evidence="4 5" key="1">
    <citation type="submission" date="2019-05" db="EMBL/GenBank/DDBJ databases">
        <title>Another draft genome of Portunus trituberculatus and its Hox gene families provides insights of decapod evolution.</title>
        <authorList>
            <person name="Jeong J.-H."/>
            <person name="Song I."/>
            <person name="Kim S."/>
            <person name="Choi T."/>
            <person name="Kim D."/>
            <person name="Ryu S."/>
            <person name="Kim W."/>
        </authorList>
    </citation>
    <scope>NUCLEOTIDE SEQUENCE [LARGE SCALE GENOMIC DNA]</scope>
    <source>
        <tissue evidence="4">Muscle</tissue>
    </source>
</reference>
<accession>A0A5B7DMJ0</accession>
<proteinExistence type="predicted"/>
<sequence>MEHHDPASPSYTAPLFGPAEGAGVAGLGRSDLLFGASHGDDLALLFTLPYRLGTPGPRDHRMSLMLADMWAAFMHTGSPQEGEASQLPPWEPLRPGEPVLYYTISFSPTMSFKPFRNKEQNLWHQTLYHVDSTSEVSYAFSVATWALLALVLLLVMAIVVVCVSVWMLRRKDKYPGGSLTLRHRISRNPSITGSFNT</sequence>
<dbReference type="Pfam" id="PF00135">
    <property type="entry name" value="COesterase"/>
    <property type="match status" value="1"/>
</dbReference>
<name>A0A5B7DMJ0_PORTR</name>
<keyword evidence="2" id="KW-0472">Membrane</keyword>
<keyword evidence="5" id="KW-1185">Reference proteome</keyword>
<comment type="caution">
    <text evidence="4">The sequence shown here is derived from an EMBL/GenBank/DDBJ whole genome shotgun (WGS) entry which is preliminary data.</text>
</comment>